<name>A0A2T3Z6G3_TRIA4</name>
<feature type="region of interest" description="Disordered" evidence="1">
    <location>
        <begin position="1"/>
        <end position="25"/>
    </location>
</feature>
<sequence>MADSGVPPQARPAAVHRSEQRARHKRQCLIEDVTNALSIDKKPQRNYKRNAVEAAKDRYTASSGQNGGLPGLGRRSLDVIEFTKLIRCVPFRLITKLKEGIPPEVKNALSQYTLSQYTLSRFSLLVYDAIREYNCRLGSLYLTEILPHLDRQTAIEPALVEESRNTSTELHFQPADSNVALCPALDKAKPIIQNYLYVGLTQSNRRKAEGNRTSTDTIELYLPSSMNDAWLKLWVCSAIGMRISEAKDMPELIELRAILGDYLWECLESSQLRKEEIDKGASMGTHALKIGTDGADYVIFLALGFDAGWDIFSTLFPMPG</sequence>
<organism evidence="2 3">
    <name type="scientific">Trichoderma asperellum (strain ATCC 204424 / CBS 433.97 / NBRC 101777)</name>
    <dbReference type="NCBI Taxonomy" id="1042311"/>
    <lineage>
        <taxon>Eukaryota</taxon>
        <taxon>Fungi</taxon>
        <taxon>Dikarya</taxon>
        <taxon>Ascomycota</taxon>
        <taxon>Pezizomycotina</taxon>
        <taxon>Sordariomycetes</taxon>
        <taxon>Hypocreomycetidae</taxon>
        <taxon>Hypocreales</taxon>
        <taxon>Hypocreaceae</taxon>
        <taxon>Trichoderma</taxon>
    </lineage>
</organism>
<protein>
    <submittedName>
        <fullName evidence="2">Uncharacterized protein</fullName>
    </submittedName>
</protein>
<dbReference type="STRING" id="1042311.A0A2T3Z6G3"/>
<accession>A0A2T3Z6G3</accession>
<evidence type="ECO:0000313" key="3">
    <source>
        <dbReference type="Proteomes" id="UP000240493"/>
    </source>
</evidence>
<proteinExistence type="predicted"/>
<dbReference type="AlphaFoldDB" id="A0A2T3Z6G3"/>
<reference evidence="2 3" key="1">
    <citation type="submission" date="2016-07" db="EMBL/GenBank/DDBJ databases">
        <title>Multiple horizontal gene transfer events from other fungi enriched the ability of initially mycotrophic Trichoderma (Ascomycota) to feed on dead plant biomass.</title>
        <authorList>
            <consortium name="DOE Joint Genome Institute"/>
            <person name="Aerts A."/>
            <person name="Atanasova L."/>
            <person name="Chenthamara K."/>
            <person name="Zhang J."/>
            <person name="Grujic M."/>
            <person name="Henrissat B."/>
            <person name="Kuo A."/>
            <person name="Salamov A."/>
            <person name="Lipzen A."/>
            <person name="Labutti K."/>
            <person name="Barry K."/>
            <person name="Miao Y."/>
            <person name="Rahimi M.J."/>
            <person name="Shen Q."/>
            <person name="Grigoriev I.V."/>
            <person name="Kubicek C.P."/>
            <person name="Druzhinina I.S."/>
        </authorList>
    </citation>
    <scope>NUCLEOTIDE SEQUENCE [LARGE SCALE GENOMIC DNA]</scope>
    <source>
        <strain evidence="2 3">CBS 433.97</strain>
    </source>
</reference>
<gene>
    <name evidence="2" type="ORF">M441DRAFT_90633</name>
</gene>
<dbReference type="OrthoDB" id="5424905at2759"/>
<evidence type="ECO:0000313" key="2">
    <source>
        <dbReference type="EMBL" id="PTB40382.1"/>
    </source>
</evidence>
<dbReference type="Proteomes" id="UP000240493">
    <property type="component" value="Unassembled WGS sequence"/>
</dbReference>
<dbReference type="EMBL" id="KZ679263">
    <property type="protein sequence ID" value="PTB40382.1"/>
    <property type="molecule type" value="Genomic_DNA"/>
</dbReference>
<keyword evidence="3" id="KW-1185">Reference proteome</keyword>
<evidence type="ECO:0000256" key="1">
    <source>
        <dbReference type="SAM" id="MobiDB-lite"/>
    </source>
</evidence>